<sequence length="240" mass="26386">MAMALRGKSVSLVMPCRNEGKHLSGLIRKIVSPPSPQDFDEIICVSNCSTDNTLEVGAVLEKEIPCFRMLQDDRAIGGIGYGYAHMTGIAAATGEIIVCADCDGTYPVEDVALIVDIMDKQGLSFVSCCRYPDSGIAPMLQLGVKLLNAEIRLLYGYRIQDSLSGMWVFKKSVVPDLRLSAGDWNLSPQIKLNAFSVLGKKAAEVKIHQLKRYGQTKQNYVRTGLGHAWWIAKNRFASSR</sequence>
<comment type="similarity">
    <text evidence="1">Belongs to the glycosyltransferase 2 family.</text>
</comment>
<dbReference type="PANTHER" id="PTHR48090">
    <property type="entry name" value="UNDECAPRENYL-PHOSPHATE 4-DEOXY-4-FORMAMIDO-L-ARABINOSE TRANSFERASE-RELATED"/>
    <property type="match status" value="1"/>
</dbReference>
<dbReference type="Proteomes" id="UP000252345">
    <property type="component" value="Unassembled WGS sequence"/>
</dbReference>
<protein>
    <recommendedName>
        <fullName evidence="2">Glycosyltransferase 2-like domain-containing protein</fullName>
    </recommendedName>
</protein>
<dbReference type="SUPFAM" id="SSF53448">
    <property type="entry name" value="Nucleotide-diphospho-sugar transferases"/>
    <property type="match status" value="1"/>
</dbReference>
<dbReference type="Pfam" id="PF00535">
    <property type="entry name" value="Glycos_transf_2"/>
    <property type="match status" value="1"/>
</dbReference>
<dbReference type="InterPro" id="IPR001173">
    <property type="entry name" value="Glyco_trans_2-like"/>
</dbReference>
<accession>A0A366KBK5</accession>
<dbReference type="PANTHER" id="PTHR48090:SF7">
    <property type="entry name" value="RFBJ PROTEIN"/>
    <property type="match status" value="1"/>
</dbReference>
<comment type="caution">
    <text evidence="3">The sequence shown here is derived from an EMBL/GenBank/DDBJ whole genome shotgun (WGS) entry which is preliminary data.</text>
</comment>
<evidence type="ECO:0000256" key="1">
    <source>
        <dbReference type="ARBA" id="ARBA00006739"/>
    </source>
</evidence>
<evidence type="ECO:0000313" key="4">
    <source>
        <dbReference type="Proteomes" id="UP000252345"/>
    </source>
</evidence>
<reference evidence="3 4" key="1">
    <citation type="submission" date="2017-10" db="EMBL/GenBank/DDBJ databases">
        <title>Bifidobacterium xylocopum sp. nov. and Bifidobacterium aemilianum sp. nov., from the carpenter bee (Xylocopa violacea) digestive tract.</title>
        <authorList>
            <person name="Alberoni D."/>
            <person name="Baffoni L."/>
            <person name="Di Gioia D."/>
            <person name="Gaggia F."/>
            <person name="Biavati B."/>
        </authorList>
    </citation>
    <scope>NUCLEOTIDE SEQUENCE [LARGE SCALE GENOMIC DNA]</scope>
    <source>
        <strain evidence="3 4">XV2</strain>
    </source>
</reference>
<dbReference type="Gene3D" id="3.90.550.10">
    <property type="entry name" value="Spore Coat Polysaccharide Biosynthesis Protein SpsA, Chain A"/>
    <property type="match status" value="1"/>
</dbReference>
<name>A0A366KBK5_9BIFI</name>
<dbReference type="CDD" id="cd04179">
    <property type="entry name" value="DPM_DPG-synthase_like"/>
    <property type="match status" value="1"/>
</dbReference>
<dbReference type="InterPro" id="IPR029044">
    <property type="entry name" value="Nucleotide-diphossugar_trans"/>
</dbReference>
<feature type="domain" description="Glycosyltransferase 2-like" evidence="2">
    <location>
        <begin position="11"/>
        <end position="174"/>
    </location>
</feature>
<proteinExistence type="inferred from homology"/>
<evidence type="ECO:0000313" key="3">
    <source>
        <dbReference type="EMBL" id="RBP99106.1"/>
    </source>
</evidence>
<organism evidence="3 4">
    <name type="scientific">Bifidobacterium xylocopae</name>
    <dbReference type="NCBI Taxonomy" id="2493119"/>
    <lineage>
        <taxon>Bacteria</taxon>
        <taxon>Bacillati</taxon>
        <taxon>Actinomycetota</taxon>
        <taxon>Actinomycetes</taxon>
        <taxon>Bifidobacteriales</taxon>
        <taxon>Bifidobacteriaceae</taxon>
        <taxon>Bifidobacterium</taxon>
    </lineage>
</organism>
<dbReference type="InterPro" id="IPR050256">
    <property type="entry name" value="Glycosyltransferase_2"/>
</dbReference>
<keyword evidence="4" id="KW-1185">Reference proteome</keyword>
<dbReference type="AlphaFoldDB" id="A0A366KBK5"/>
<evidence type="ECO:0000259" key="2">
    <source>
        <dbReference type="Pfam" id="PF00535"/>
    </source>
</evidence>
<gene>
    <name evidence="3" type="ORF">CRD59_05515</name>
</gene>
<dbReference type="EMBL" id="PDCH01000010">
    <property type="protein sequence ID" value="RBP99106.1"/>
    <property type="molecule type" value="Genomic_DNA"/>
</dbReference>